<name>A0A1I4C1B3_9HYPH</name>
<protein>
    <submittedName>
        <fullName evidence="1">Uncharacterized protein</fullName>
    </submittedName>
</protein>
<dbReference type="OrthoDB" id="10018064at2"/>
<dbReference type="AlphaFoldDB" id="A0A1I4C1B3"/>
<sequence length="215" mass="22766">MATSVISRTFLGTGIIIDERIVEIQNGEVNIRFESRFPDAASMILIQYLSGEPETQADIPLDEIGEPQPTGRFFSGIMQGARAVVGLASAGFTKARVIFAQIRPGTAAVIDGLPCTFCTLAVKTIISAILVHLGIPPLPGGDFDLTAVIDAVQDAGADIMDGGLGGAVQSLVELLPQNALDLIMEGLEAFDWIFDLQDHVGEWVCQQLGMCPAAP</sequence>
<dbReference type="Proteomes" id="UP000323300">
    <property type="component" value="Unassembled WGS sequence"/>
</dbReference>
<dbReference type="RefSeq" id="WP_149761624.1">
    <property type="nucleotide sequence ID" value="NZ_BSPE01000004.1"/>
</dbReference>
<keyword evidence="2" id="KW-1185">Reference proteome</keyword>
<accession>A0A1I4C1B3</accession>
<dbReference type="EMBL" id="FOSL01000011">
    <property type="protein sequence ID" value="SFK73941.1"/>
    <property type="molecule type" value="Genomic_DNA"/>
</dbReference>
<evidence type="ECO:0000313" key="1">
    <source>
        <dbReference type="EMBL" id="SFK73941.1"/>
    </source>
</evidence>
<organism evidence="1 2">
    <name type="scientific">Neomesorhizobium albiziae</name>
    <dbReference type="NCBI Taxonomy" id="335020"/>
    <lineage>
        <taxon>Bacteria</taxon>
        <taxon>Pseudomonadati</taxon>
        <taxon>Pseudomonadota</taxon>
        <taxon>Alphaproteobacteria</taxon>
        <taxon>Hyphomicrobiales</taxon>
        <taxon>Phyllobacteriaceae</taxon>
        <taxon>Neomesorhizobium</taxon>
    </lineage>
</organism>
<proteinExistence type="predicted"/>
<reference evidence="1 2" key="1">
    <citation type="submission" date="2016-10" db="EMBL/GenBank/DDBJ databases">
        <authorList>
            <person name="Varghese N."/>
            <person name="Submissions S."/>
        </authorList>
    </citation>
    <scope>NUCLEOTIDE SEQUENCE [LARGE SCALE GENOMIC DNA]</scope>
    <source>
        <strain evidence="1 2">DSM 21822</strain>
    </source>
</reference>
<evidence type="ECO:0000313" key="2">
    <source>
        <dbReference type="Proteomes" id="UP000323300"/>
    </source>
</evidence>
<gene>
    <name evidence="1" type="ORF">SAMN04488498_111142</name>
</gene>